<accession>A0A1F5DPV5</accession>
<comment type="caution">
    <text evidence="1">The sequence shown here is derived from an EMBL/GenBank/DDBJ whole genome shotgun (WGS) entry which is preliminary data.</text>
</comment>
<dbReference type="SUPFAM" id="SSF46785">
    <property type="entry name" value="Winged helix' DNA-binding domain"/>
    <property type="match status" value="1"/>
</dbReference>
<dbReference type="AlphaFoldDB" id="A0A1F5DPV5"/>
<evidence type="ECO:0000313" key="2">
    <source>
        <dbReference type="Proteomes" id="UP000178764"/>
    </source>
</evidence>
<dbReference type="Proteomes" id="UP000178764">
    <property type="component" value="Unassembled WGS sequence"/>
</dbReference>
<reference evidence="1 2" key="1">
    <citation type="journal article" date="2016" name="Nat. Commun.">
        <title>Thousands of microbial genomes shed light on interconnected biogeochemical processes in an aquifer system.</title>
        <authorList>
            <person name="Anantharaman K."/>
            <person name="Brown C.T."/>
            <person name="Hug L.A."/>
            <person name="Sharon I."/>
            <person name="Castelle C.J."/>
            <person name="Probst A.J."/>
            <person name="Thomas B.C."/>
            <person name="Singh A."/>
            <person name="Wilkins M.J."/>
            <person name="Karaoz U."/>
            <person name="Brodie E.L."/>
            <person name="Williams K.H."/>
            <person name="Hubbard S.S."/>
            <person name="Banfield J.F."/>
        </authorList>
    </citation>
    <scope>NUCLEOTIDE SEQUENCE [LARGE SCALE GENOMIC DNA]</scope>
</reference>
<gene>
    <name evidence="1" type="ORF">A2V71_02085</name>
</gene>
<evidence type="ECO:0008006" key="3">
    <source>
        <dbReference type="Google" id="ProtNLM"/>
    </source>
</evidence>
<protein>
    <recommendedName>
        <fullName evidence="3">HTH arsR-type domain-containing protein</fullName>
    </recommendedName>
</protein>
<sequence length="81" mass="9949">MKQKETPLEYLFGEHKAELIRYCLRRKIFYQAQVMRDLGWTYGTAQYHLRQFVKHKLLILKPTSYRTYYQLNKAGFPNIFR</sequence>
<dbReference type="InterPro" id="IPR036390">
    <property type="entry name" value="WH_DNA-bd_sf"/>
</dbReference>
<dbReference type="EMBL" id="MEZT01000005">
    <property type="protein sequence ID" value="OGD57188.1"/>
    <property type="molecule type" value="Genomic_DNA"/>
</dbReference>
<proteinExistence type="predicted"/>
<evidence type="ECO:0000313" key="1">
    <source>
        <dbReference type="EMBL" id="OGD57188.1"/>
    </source>
</evidence>
<name>A0A1F5DPV5_9BACT</name>
<organism evidence="1 2">
    <name type="scientific">Candidatus Berkelbacteria bacterium RBG_13_40_8</name>
    <dbReference type="NCBI Taxonomy" id="1797467"/>
    <lineage>
        <taxon>Bacteria</taxon>
        <taxon>Candidatus Berkelbacteria</taxon>
    </lineage>
</organism>